<dbReference type="Gramene" id="GBG70111">
    <property type="protein sequence ID" value="GBG70111"/>
    <property type="gene ID" value="CBR_g5742"/>
</dbReference>
<protein>
    <submittedName>
        <fullName evidence="2">Uncharacterized protein</fullName>
    </submittedName>
</protein>
<dbReference type="GO" id="GO:0070652">
    <property type="term" value="C:HAUS complex"/>
    <property type="evidence" value="ECO:0007669"/>
    <property type="project" value="TreeGrafter"/>
</dbReference>
<gene>
    <name evidence="2" type="ORF">CBR_g5742</name>
</gene>
<reference evidence="2 3" key="1">
    <citation type="journal article" date="2018" name="Cell">
        <title>The Chara Genome: Secondary Complexity and Implications for Plant Terrestrialization.</title>
        <authorList>
            <person name="Nishiyama T."/>
            <person name="Sakayama H."/>
            <person name="Vries J.D."/>
            <person name="Buschmann H."/>
            <person name="Saint-Marcoux D."/>
            <person name="Ullrich K.K."/>
            <person name="Haas F.B."/>
            <person name="Vanderstraeten L."/>
            <person name="Becker D."/>
            <person name="Lang D."/>
            <person name="Vosolsobe S."/>
            <person name="Rombauts S."/>
            <person name="Wilhelmsson P.K.I."/>
            <person name="Janitza P."/>
            <person name="Kern R."/>
            <person name="Heyl A."/>
            <person name="Rumpler F."/>
            <person name="Villalobos L.I.A.C."/>
            <person name="Clay J.M."/>
            <person name="Skokan R."/>
            <person name="Toyoda A."/>
            <person name="Suzuki Y."/>
            <person name="Kagoshima H."/>
            <person name="Schijlen E."/>
            <person name="Tajeshwar N."/>
            <person name="Catarino B."/>
            <person name="Hetherington A.J."/>
            <person name="Saltykova A."/>
            <person name="Bonnot C."/>
            <person name="Breuninger H."/>
            <person name="Symeonidi A."/>
            <person name="Radhakrishnan G.V."/>
            <person name="Van Nieuwerburgh F."/>
            <person name="Deforce D."/>
            <person name="Chang C."/>
            <person name="Karol K.G."/>
            <person name="Hedrich R."/>
            <person name="Ulvskov P."/>
            <person name="Glockner G."/>
            <person name="Delwiche C.F."/>
            <person name="Petrasek J."/>
            <person name="Van de Peer Y."/>
            <person name="Friml J."/>
            <person name="Beilby M."/>
            <person name="Dolan L."/>
            <person name="Kohara Y."/>
            <person name="Sugano S."/>
            <person name="Fujiyama A."/>
            <person name="Delaux P.-M."/>
            <person name="Quint M."/>
            <person name="TheiBen G."/>
            <person name="Hagemann M."/>
            <person name="Harholt J."/>
            <person name="Dunand C."/>
            <person name="Zachgo S."/>
            <person name="Langdale J."/>
            <person name="Maumus F."/>
            <person name="Straeten D.V.D."/>
            <person name="Gould S.B."/>
            <person name="Rensing S.A."/>
        </authorList>
    </citation>
    <scope>NUCLEOTIDE SEQUENCE [LARGE SCALE GENOMIC DNA]</scope>
    <source>
        <strain evidence="2 3">S276</strain>
    </source>
</reference>
<sequence length="376" mass="42371">MFWCRIRFATGEGSVLLLVCFITSAGMDLMRSVNNKLIRLNCPYASMPYESMLYAGDGRYKLLEWLFNRLLGEKSPFARHSPVSSDGMLDEDESVQTMRLAEIAKFLGLTETSNTEIIQGQGTYEARAKFLHLVTDLVEASQFADTPEWSVDEQAARDVQLLDALCEKQAVVLSEECNLFPRDTQFNMVQSVPPISALESQLAEYSKEVDHLHQLVNELAKKRIYNANEHSAIADKDVQEKLALFIETARTFNVVFTKEIQPWTHRMERPQLHGLGPASKHIRDCYETLMRLLRGLRTIKDSCMALGGGMPADSGGREVSSPMGPAISAKSLSLLTRLSNECEEALKVLKDGERILAQAMPRYMQKRMQRPNVRSS</sequence>
<organism evidence="2 3">
    <name type="scientific">Chara braunii</name>
    <name type="common">Braun's stonewort</name>
    <dbReference type="NCBI Taxonomy" id="69332"/>
    <lineage>
        <taxon>Eukaryota</taxon>
        <taxon>Viridiplantae</taxon>
        <taxon>Streptophyta</taxon>
        <taxon>Charophyceae</taxon>
        <taxon>Charales</taxon>
        <taxon>Characeae</taxon>
        <taxon>Chara</taxon>
    </lineage>
</organism>
<dbReference type="AlphaFoldDB" id="A0A388KJ81"/>
<dbReference type="Proteomes" id="UP000265515">
    <property type="component" value="Unassembled WGS sequence"/>
</dbReference>
<dbReference type="Pfam" id="PF06694">
    <property type="entry name" value="Plant_NMP1"/>
    <property type="match status" value="1"/>
</dbReference>
<keyword evidence="1" id="KW-0175">Coiled coil</keyword>
<dbReference type="GO" id="GO:0005876">
    <property type="term" value="C:spindle microtubule"/>
    <property type="evidence" value="ECO:0007669"/>
    <property type="project" value="EnsemblPlants"/>
</dbReference>
<evidence type="ECO:0000313" key="2">
    <source>
        <dbReference type="EMBL" id="GBG70111.1"/>
    </source>
</evidence>
<evidence type="ECO:0000256" key="1">
    <source>
        <dbReference type="SAM" id="Coils"/>
    </source>
</evidence>
<feature type="coiled-coil region" evidence="1">
    <location>
        <begin position="195"/>
        <end position="222"/>
    </location>
</feature>
<accession>A0A388KJ81</accession>
<keyword evidence="3" id="KW-1185">Reference proteome</keyword>
<dbReference type="GO" id="GO:0009524">
    <property type="term" value="C:phragmoplast"/>
    <property type="evidence" value="ECO:0007669"/>
    <property type="project" value="EnsemblPlants"/>
</dbReference>
<dbReference type="OrthoDB" id="1920495at2759"/>
<comment type="caution">
    <text evidence="2">The sequence shown here is derived from an EMBL/GenBank/DDBJ whole genome shotgun (WGS) entry which is preliminary data.</text>
</comment>
<proteinExistence type="predicted"/>
<dbReference type="OMA" id="SMYADNP"/>
<dbReference type="EMBL" id="BFEA01000125">
    <property type="protein sequence ID" value="GBG70111.1"/>
    <property type="molecule type" value="Genomic_DNA"/>
</dbReference>
<dbReference type="GO" id="GO:0051225">
    <property type="term" value="P:spindle assembly"/>
    <property type="evidence" value="ECO:0007669"/>
    <property type="project" value="TreeGrafter"/>
</dbReference>
<dbReference type="InterPro" id="IPR029711">
    <property type="entry name" value="Haus7-like"/>
</dbReference>
<dbReference type="STRING" id="69332.A0A388KJ81"/>
<dbReference type="InterPro" id="IPR010604">
    <property type="entry name" value="Plant_AUG7"/>
</dbReference>
<name>A0A388KJ81_CHABU</name>
<dbReference type="PANTHER" id="PTHR14352">
    <property type="entry name" value="HAUS AUGMIN-LIKE COMPLEX SUBUNIT 7"/>
    <property type="match status" value="1"/>
</dbReference>
<dbReference type="GO" id="GO:0031023">
    <property type="term" value="P:microtubule organizing center organization"/>
    <property type="evidence" value="ECO:0007669"/>
    <property type="project" value="TreeGrafter"/>
</dbReference>
<dbReference type="GO" id="GO:0051011">
    <property type="term" value="F:microtubule minus-end binding"/>
    <property type="evidence" value="ECO:0007669"/>
    <property type="project" value="EnsemblPlants"/>
</dbReference>
<dbReference type="PANTHER" id="PTHR14352:SF2">
    <property type="entry name" value="HAUS AUGMIN-LIKE COMPLEX SUBUNIT 7"/>
    <property type="match status" value="1"/>
</dbReference>
<evidence type="ECO:0000313" key="3">
    <source>
        <dbReference type="Proteomes" id="UP000265515"/>
    </source>
</evidence>